<evidence type="ECO:0000259" key="1">
    <source>
        <dbReference type="PROSITE" id="PS50851"/>
    </source>
</evidence>
<dbReference type="EMBL" id="JAOYOD010000001">
    <property type="protein sequence ID" value="MCV9385203.1"/>
    <property type="molecule type" value="Genomic_DNA"/>
</dbReference>
<dbReference type="Proteomes" id="UP001300692">
    <property type="component" value="Unassembled WGS sequence"/>
</dbReference>
<accession>A0ABT3CNA1</accession>
<dbReference type="SMART" id="SM00260">
    <property type="entry name" value="CheW"/>
    <property type="match status" value="1"/>
</dbReference>
<dbReference type="PROSITE" id="PS50851">
    <property type="entry name" value="CHEW"/>
    <property type="match status" value="1"/>
</dbReference>
<gene>
    <name evidence="2" type="ORF">N7U62_00935</name>
</gene>
<dbReference type="InterPro" id="IPR002545">
    <property type="entry name" value="CheW-lke_dom"/>
</dbReference>
<dbReference type="Pfam" id="PF01584">
    <property type="entry name" value="CheW"/>
    <property type="match status" value="1"/>
</dbReference>
<dbReference type="SUPFAM" id="SSF50341">
    <property type="entry name" value="CheW-like"/>
    <property type="match status" value="1"/>
</dbReference>
<dbReference type="InterPro" id="IPR039315">
    <property type="entry name" value="CheW"/>
</dbReference>
<dbReference type="RefSeq" id="WP_264135996.1">
    <property type="nucleotide sequence ID" value="NZ_JAOYOD010000001.1"/>
</dbReference>
<evidence type="ECO:0000313" key="2">
    <source>
        <dbReference type="EMBL" id="MCV9385203.1"/>
    </source>
</evidence>
<dbReference type="PANTHER" id="PTHR22617">
    <property type="entry name" value="CHEMOTAXIS SENSOR HISTIDINE KINASE-RELATED"/>
    <property type="match status" value="1"/>
</dbReference>
<dbReference type="Gene3D" id="2.40.50.180">
    <property type="entry name" value="CheA-289, Domain 4"/>
    <property type="match status" value="1"/>
</dbReference>
<comment type="caution">
    <text evidence="2">The sequence shown here is derived from an EMBL/GenBank/DDBJ whole genome shotgun (WGS) entry which is preliminary data.</text>
</comment>
<dbReference type="PANTHER" id="PTHR22617:SF23">
    <property type="entry name" value="CHEMOTAXIS PROTEIN CHEW"/>
    <property type="match status" value="1"/>
</dbReference>
<feature type="domain" description="CheW-like" evidence="1">
    <location>
        <begin position="24"/>
        <end position="169"/>
    </location>
</feature>
<reference evidence="2 3" key="1">
    <citation type="submission" date="2022-10" db="EMBL/GenBank/DDBJ databases">
        <title>Comparative genomics and taxonomic characterization of three novel marine species of genus Reichenbachiella exhibiting antioxidant and polysaccharide degradation activities.</title>
        <authorList>
            <person name="Muhammad N."/>
            <person name="Lee Y.-J."/>
            <person name="Ko J."/>
            <person name="Kim S.-G."/>
        </authorList>
    </citation>
    <scope>NUCLEOTIDE SEQUENCE [LARGE SCALE GENOMIC DNA]</scope>
    <source>
        <strain evidence="2 3">ABR2-5</strain>
    </source>
</reference>
<protein>
    <submittedName>
        <fullName evidence="2">Chemotaxis protein CheW</fullName>
    </submittedName>
</protein>
<sequence length="173" mass="19499">MKVNNEEEVLELEENEVQVDEGVKVQLIVFQLGEEEYALPIDQIKEIVVTPRISSVPQTPDYVRGIANIRGHVISIMDFETKFGLKKKGAKSESSHNFTLVIESDEFNIGVLVNQVPNTLSVMSSKIDKSSSIMQYSTMDETVIKGVVNLKDRMIILIDVLRMMEIGELKTKL</sequence>
<proteinExistence type="predicted"/>
<keyword evidence="3" id="KW-1185">Reference proteome</keyword>
<evidence type="ECO:0000313" key="3">
    <source>
        <dbReference type="Proteomes" id="UP001300692"/>
    </source>
</evidence>
<name>A0ABT3CNA1_9BACT</name>
<dbReference type="Gene3D" id="2.30.30.40">
    <property type="entry name" value="SH3 Domains"/>
    <property type="match status" value="1"/>
</dbReference>
<dbReference type="InterPro" id="IPR036061">
    <property type="entry name" value="CheW-like_dom_sf"/>
</dbReference>
<organism evidence="2 3">
    <name type="scientific">Reichenbachiella ulvae</name>
    <dbReference type="NCBI Taxonomy" id="2980104"/>
    <lineage>
        <taxon>Bacteria</taxon>
        <taxon>Pseudomonadati</taxon>
        <taxon>Bacteroidota</taxon>
        <taxon>Cytophagia</taxon>
        <taxon>Cytophagales</taxon>
        <taxon>Reichenbachiellaceae</taxon>
        <taxon>Reichenbachiella</taxon>
    </lineage>
</organism>